<protein>
    <submittedName>
        <fullName evidence="2">Uncharacterized protein</fullName>
    </submittedName>
</protein>
<name>A0A4Y2VFD5_ARAVE</name>
<feature type="region of interest" description="Disordered" evidence="1">
    <location>
        <begin position="256"/>
        <end position="284"/>
    </location>
</feature>
<keyword evidence="4" id="KW-1185">Reference proteome</keyword>
<evidence type="ECO:0000313" key="2">
    <source>
        <dbReference type="EMBL" id="GBO23198.1"/>
    </source>
</evidence>
<evidence type="ECO:0000313" key="3">
    <source>
        <dbReference type="EMBL" id="GBO23243.1"/>
    </source>
</evidence>
<proteinExistence type="predicted"/>
<accession>A0A4Y2VFD5</accession>
<dbReference type="EMBL" id="BGPR01046274">
    <property type="protein sequence ID" value="GBO23243.1"/>
    <property type="molecule type" value="Genomic_DNA"/>
</dbReference>
<dbReference type="AlphaFoldDB" id="A0A4Y2VFD5"/>
<comment type="caution">
    <text evidence="2">The sequence shown here is derived from an EMBL/GenBank/DDBJ whole genome shotgun (WGS) entry which is preliminary data.</text>
</comment>
<gene>
    <name evidence="2" type="ORF">AVEN_231111_1</name>
    <name evidence="3" type="ORF">AVEN_63085_1</name>
</gene>
<feature type="non-terminal residue" evidence="2">
    <location>
        <position position="380"/>
    </location>
</feature>
<feature type="region of interest" description="Disordered" evidence="1">
    <location>
        <begin position="330"/>
        <end position="380"/>
    </location>
</feature>
<feature type="compositionally biased region" description="Basic and acidic residues" evidence="1">
    <location>
        <begin position="339"/>
        <end position="351"/>
    </location>
</feature>
<evidence type="ECO:0000313" key="4">
    <source>
        <dbReference type="Proteomes" id="UP000499080"/>
    </source>
</evidence>
<dbReference type="EMBL" id="BGPR01046224">
    <property type="protein sequence ID" value="GBO23198.1"/>
    <property type="molecule type" value="Genomic_DNA"/>
</dbReference>
<evidence type="ECO:0000256" key="1">
    <source>
        <dbReference type="SAM" id="MobiDB-lite"/>
    </source>
</evidence>
<sequence>MSSNSMDEDEPIASLLFDENNEDYMETCDDEVHDMVPRLERLCINDNELTDLPSGLSIDTVPSSIKNFEGASIADSNAAVSPIFLGDKIWVSDVTKAADGSKKSLSKIEETSQVFSTNTKVDIQSQDVIEKDPESGEIHMHPIDTKEEQILDKTKEMKETGAESVCDESPLDLSPKRNLEHNDEAKSISAVSENKTELKSLMIVPEKMKHVDPETGEITENSSIILPDTPGSNSIGKALVLSADRMDSGIVFDPHSPKLSYSADESSDDESHGSSGIMLDSPPDICAVNTASVEDKLYRKITAIVPPVSGMSENRQRRFCVFQPPFSIIDASKTNSSDEESKNSGAIRKDSPINSRRKSRKTVKSSPRLKALNHSDVKNE</sequence>
<dbReference type="Proteomes" id="UP000499080">
    <property type="component" value="Unassembled WGS sequence"/>
</dbReference>
<organism evidence="2 4">
    <name type="scientific">Araneus ventricosus</name>
    <name type="common">Orbweaver spider</name>
    <name type="synonym">Epeira ventricosa</name>
    <dbReference type="NCBI Taxonomy" id="182803"/>
    <lineage>
        <taxon>Eukaryota</taxon>
        <taxon>Metazoa</taxon>
        <taxon>Ecdysozoa</taxon>
        <taxon>Arthropoda</taxon>
        <taxon>Chelicerata</taxon>
        <taxon>Arachnida</taxon>
        <taxon>Araneae</taxon>
        <taxon>Araneomorphae</taxon>
        <taxon>Entelegynae</taxon>
        <taxon>Araneoidea</taxon>
        <taxon>Araneidae</taxon>
        <taxon>Araneus</taxon>
    </lineage>
</organism>
<reference evidence="2 4" key="1">
    <citation type="journal article" date="2019" name="Sci. Rep.">
        <title>Orb-weaving spider Araneus ventricosus genome elucidates the spidroin gene catalogue.</title>
        <authorList>
            <person name="Kono N."/>
            <person name="Nakamura H."/>
            <person name="Ohtoshi R."/>
            <person name="Moran D.A.P."/>
            <person name="Shinohara A."/>
            <person name="Yoshida Y."/>
            <person name="Fujiwara M."/>
            <person name="Mori M."/>
            <person name="Tomita M."/>
            <person name="Arakawa K."/>
        </authorList>
    </citation>
    <scope>NUCLEOTIDE SEQUENCE [LARGE SCALE GENOMIC DNA]</scope>
</reference>